<dbReference type="PROSITE" id="PS51918">
    <property type="entry name" value="RADICAL_SAM"/>
    <property type="match status" value="1"/>
</dbReference>
<dbReference type="InterPro" id="IPR034466">
    <property type="entry name" value="Methyltransferase_Class_B"/>
</dbReference>
<evidence type="ECO:0000256" key="8">
    <source>
        <dbReference type="ARBA" id="ARBA00023014"/>
    </source>
</evidence>
<dbReference type="InterPro" id="IPR058240">
    <property type="entry name" value="rSAM_sf"/>
</dbReference>
<protein>
    <submittedName>
        <fullName evidence="11">Uncharacterized protein</fullName>
    </submittedName>
</protein>
<evidence type="ECO:0000259" key="10">
    <source>
        <dbReference type="PROSITE" id="PS51918"/>
    </source>
</evidence>
<evidence type="ECO:0000256" key="1">
    <source>
        <dbReference type="ARBA" id="ARBA00001966"/>
    </source>
</evidence>
<dbReference type="Pfam" id="PF02310">
    <property type="entry name" value="B12-binding"/>
    <property type="match status" value="1"/>
</dbReference>
<dbReference type="Gene3D" id="3.40.50.280">
    <property type="entry name" value="Cobalamin-binding domain"/>
    <property type="match status" value="1"/>
</dbReference>
<dbReference type="Proteomes" id="UP000177912">
    <property type="component" value="Unassembled WGS sequence"/>
</dbReference>
<dbReference type="AlphaFoldDB" id="A0A1F5NSB7"/>
<dbReference type="GO" id="GO:0031419">
    <property type="term" value="F:cobalamin binding"/>
    <property type="evidence" value="ECO:0007669"/>
    <property type="project" value="InterPro"/>
</dbReference>
<dbReference type="GO" id="GO:0005829">
    <property type="term" value="C:cytosol"/>
    <property type="evidence" value="ECO:0007669"/>
    <property type="project" value="TreeGrafter"/>
</dbReference>
<evidence type="ECO:0000256" key="2">
    <source>
        <dbReference type="ARBA" id="ARBA00022485"/>
    </source>
</evidence>
<dbReference type="GO" id="GO:0003824">
    <property type="term" value="F:catalytic activity"/>
    <property type="evidence" value="ECO:0007669"/>
    <property type="project" value="InterPro"/>
</dbReference>
<dbReference type="GO" id="GO:0051539">
    <property type="term" value="F:4 iron, 4 sulfur cluster binding"/>
    <property type="evidence" value="ECO:0007669"/>
    <property type="project" value="UniProtKB-KW"/>
</dbReference>
<proteinExistence type="predicted"/>
<name>A0A1F5NSB7_9BACT</name>
<evidence type="ECO:0000313" key="12">
    <source>
        <dbReference type="Proteomes" id="UP000177912"/>
    </source>
</evidence>
<dbReference type="SMART" id="SM00729">
    <property type="entry name" value="Elp3"/>
    <property type="match status" value="1"/>
</dbReference>
<dbReference type="PANTHER" id="PTHR43409:SF7">
    <property type="entry name" value="BLL1977 PROTEIN"/>
    <property type="match status" value="1"/>
</dbReference>
<keyword evidence="6" id="KW-0479">Metal-binding</keyword>
<feature type="domain" description="Radical SAM core" evidence="10">
    <location>
        <begin position="163"/>
        <end position="417"/>
    </location>
</feature>
<evidence type="ECO:0000259" key="9">
    <source>
        <dbReference type="PROSITE" id="PS51332"/>
    </source>
</evidence>
<dbReference type="Pfam" id="PF04055">
    <property type="entry name" value="Radical_SAM"/>
    <property type="match status" value="1"/>
</dbReference>
<dbReference type="PROSITE" id="PS51332">
    <property type="entry name" value="B12_BINDING"/>
    <property type="match status" value="1"/>
</dbReference>
<dbReference type="EMBL" id="MFEI01000028">
    <property type="protein sequence ID" value="OGE80528.1"/>
    <property type="molecule type" value="Genomic_DNA"/>
</dbReference>
<dbReference type="GO" id="GO:0046872">
    <property type="term" value="F:metal ion binding"/>
    <property type="evidence" value="ECO:0007669"/>
    <property type="project" value="UniProtKB-KW"/>
</dbReference>
<dbReference type="STRING" id="1817822.A2826_02250"/>
<dbReference type="InterPro" id="IPR023404">
    <property type="entry name" value="rSAM_horseshoe"/>
</dbReference>
<dbReference type="CDD" id="cd02068">
    <property type="entry name" value="radical_SAM_B12_BD"/>
    <property type="match status" value="1"/>
</dbReference>
<evidence type="ECO:0000256" key="5">
    <source>
        <dbReference type="ARBA" id="ARBA00022691"/>
    </source>
</evidence>
<keyword evidence="2" id="KW-0004">4Fe-4S</keyword>
<keyword evidence="5" id="KW-0949">S-adenosyl-L-methionine</keyword>
<dbReference type="Gene3D" id="3.80.30.20">
    <property type="entry name" value="tm_1862 like domain"/>
    <property type="match status" value="1"/>
</dbReference>
<dbReference type="SFLD" id="SFLDG01082">
    <property type="entry name" value="B12-binding_domain_containing"/>
    <property type="match status" value="1"/>
</dbReference>
<feature type="domain" description="B12-binding" evidence="9">
    <location>
        <begin position="63"/>
        <end position="142"/>
    </location>
</feature>
<keyword evidence="4" id="KW-0808">Transferase</keyword>
<evidence type="ECO:0000256" key="6">
    <source>
        <dbReference type="ARBA" id="ARBA00022723"/>
    </source>
</evidence>
<dbReference type="SFLD" id="SFLDS00029">
    <property type="entry name" value="Radical_SAM"/>
    <property type="match status" value="1"/>
</dbReference>
<accession>A0A1F5NSB7</accession>
<evidence type="ECO:0000256" key="7">
    <source>
        <dbReference type="ARBA" id="ARBA00023004"/>
    </source>
</evidence>
<dbReference type="SFLD" id="SFLDG01123">
    <property type="entry name" value="methyltransferase_(Class_B)"/>
    <property type="match status" value="1"/>
</dbReference>
<reference evidence="11 12" key="1">
    <citation type="journal article" date="2016" name="Nat. Commun.">
        <title>Thousands of microbial genomes shed light on interconnected biogeochemical processes in an aquifer system.</title>
        <authorList>
            <person name="Anantharaman K."/>
            <person name="Brown C.T."/>
            <person name="Hug L.A."/>
            <person name="Sharon I."/>
            <person name="Castelle C.J."/>
            <person name="Probst A.J."/>
            <person name="Thomas B.C."/>
            <person name="Singh A."/>
            <person name="Wilkins M.J."/>
            <person name="Karaoz U."/>
            <person name="Brodie E.L."/>
            <person name="Williams K.H."/>
            <person name="Hubbard S.S."/>
            <person name="Banfield J.F."/>
        </authorList>
    </citation>
    <scope>NUCLEOTIDE SEQUENCE [LARGE SCALE GENOMIC DNA]</scope>
</reference>
<dbReference type="InterPro" id="IPR020612">
    <property type="entry name" value="Methylthiotransferase_CS"/>
</dbReference>
<dbReference type="InterPro" id="IPR006158">
    <property type="entry name" value="Cobalamin-bd"/>
</dbReference>
<dbReference type="InterPro" id="IPR007197">
    <property type="entry name" value="rSAM"/>
</dbReference>
<keyword evidence="8" id="KW-0411">Iron-sulfur</keyword>
<evidence type="ECO:0000313" key="11">
    <source>
        <dbReference type="EMBL" id="OGE80528.1"/>
    </source>
</evidence>
<evidence type="ECO:0000256" key="3">
    <source>
        <dbReference type="ARBA" id="ARBA00022603"/>
    </source>
</evidence>
<keyword evidence="7" id="KW-0408">Iron</keyword>
<evidence type="ECO:0000256" key="4">
    <source>
        <dbReference type="ARBA" id="ARBA00022679"/>
    </source>
</evidence>
<organism evidence="11 12">
    <name type="scientific">Candidatus Doudnabacteria bacterium RIFCSPHIGHO2_01_FULL_43_23</name>
    <dbReference type="NCBI Taxonomy" id="1817822"/>
    <lineage>
        <taxon>Bacteria</taxon>
        <taxon>Candidatus Doudnaibacteriota</taxon>
    </lineage>
</organism>
<keyword evidence="3" id="KW-0489">Methyltransferase</keyword>
<dbReference type="InterPro" id="IPR051198">
    <property type="entry name" value="BchE-like"/>
</dbReference>
<sequence length="560" mass="62784">MNSGSGWKTGSKIFLVNPNLVTMGFATITSRWMYVIAAATPDRFGRPVIVDEALRPFNLDTIEQGDVVGIGSYTANIHNAYALGRKAKERGAFVVYGGSHPSAVPEEALDARYGHGDAVVVGDGDIAWGELLRDYANGCPKEIYKTGTGRIPAEDFVPADWSFLERGRYCIPSVQTVRGCPEECTFCSVWTQDGRVPRHRSADAVMKELTELYGMGFRLVFLADDNFNPATAKRIRESGDLPAARREELIFQRRERFRLMAMMAELPKDMYFGTQITMDTADEPDFLEAMRKARIASVLVGVETVSRAGLTELKKYFNADGEALVAKLRRFQEYGIGVLASCIFGLESDQPESFGDTLEVLKKAKVPFAQFIPKRVYLATVEFWKLEKRLKAENGGVLPLVPGTEVPVSRTWLLPPDEKPAWAFNINETMEWSEIRSRTAKAWRDFYRLATIIRRARSFPIPWPYLFRFVALSITFYKFYSRSGTGISSDAVRYTPIPWPVRQLLRLCRVFFVGKPMPDLQVPGLPSGYQDPDFVVDPVEPARSVVVPESQLAIIGSKGD</sequence>
<comment type="cofactor">
    <cofactor evidence="1">
        <name>[4Fe-4S] cluster</name>
        <dbReference type="ChEBI" id="CHEBI:49883"/>
    </cofactor>
</comment>
<dbReference type="InterPro" id="IPR006638">
    <property type="entry name" value="Elp3/MiaA/NifB-like_rSAM"/>
</dbReference>
<comment type="caution">
    <text evidence="11">The sequence shown here is derived from an EMBL/GenBank/DDBJ whole genome shotgun (WGS) entry which is preliminary data.</text>
</comment>
<dbReference type="PROSITE" id="PS01278">
    <property type="entry name" value="MTTASE_RADICAL"/>
    <property type="match status" value="1"/>
</dbReference>
<dbReference type="PANTHER" id="PTHR43409">
    <property type="entry name" value="ANAEROBIC MAGNESIUM-PROTOPORPHYRIN IX MONOMETHYL ESTER CYCLASE-RELATED"/>
    <property type="match status" value="1"/>
</dbReference>
<gene>
    <name evidence="11" type="ORF">A2826_02250</name>
</gene>
<dbReference type="SUPFAM" id="SSF102114">
    <property type="entry name" value="Radical SAM enzymes"/>
    <property type="match status" value="1"/>
</dbReference>